<dbReference type="InterPro" id="IPR000683">
    <property type="entry name" value="Gfo/Idh/MocA-like_OxRdtase_N"/>
</dbReference>
<accession>A0ABW0VUZ8</accession>
<name>A0ABW0VUZ8_9BACL</name>
<sequence>MNVKDDQTKVRLGVIGLGGRGRGLLGALLEMKDVEIAAVCDLYDDRLRMGVDQVVASGRQKPGSYSDYKELLARDDIKGVIIPSSWSSHVEIAIAAMKAGKYAAPEAGGASSLEECWDLVRTSEETGMPCMMLENVCYGRNEMALINMIKKGLFGELIHCQSGYEHDLRDEVALGIENRHYRIHNYLNRNADIYPTHGIGPVSKFLGINRSNRFLSLTSMASKARGLHEWIADHRGTDHPMAKAEFAQGDIVTTMIKCAQGETVLLTHDTTLPRPYSRAGRVQGTKGIWMEDNNSIHLQGKSPEHTWESFDPYREENEHPLWKEYISLGVRGGHGGMDYLCLRSFVESVKMKISTPIDVYDTAAWMAVTALSEQSIALGGSSVAFPDFTNGKWINRTPGPKSKYSLDEVDDSLFFETV</sequence>
<reference evidence="9" key="1">
    <citation type="journal article" date="2019" name="Int. J. Syst. Evol. Microbiol.">
        <title>The Global Catalogue of Microorganisms (GCM) 10K type strain sequencing project: providing services to taxonomists for standard genome sequencing and annotation.</title>
        <authorList>
            <consortium name="The Broad Institute Genomics Platform"/>
            <consortium name="The Broad Institute Genome Sequencing Center for Infectious Disease"/>
            <person name="Wu L."/>
            <person name="Ma J."/>
        </authorList>
    </citation>
    <scope>NUCLEOTIDE SEQUENCE [LARGE SCALE GENOMIC DNA]</scope>
    <source>
        <strain evidence="9">CGMCC 1.3240</strain>
    </source>
</reference>
<evidence type="ECO:0000256" key="1">
    <source>
        <dbReference type="ARBA" id="ARBA00001911"/>
    </source>
</evidence>
<dbReference type="InterPro" id="IPR050463">
    <property type="entry name" value="Gfo/Idh/MocA_oxidrdct_glycsds"/>
</dbReference>
<evidence type="ECO:0000313" key="8">
    <source>
        <dbReference type="EMBL" id="MFC5649707.1"/>
    </source>
</evidence>
<feature type="domain" description="Gfo/Idh/MocA-like oxidoreductase N-terminal" evidence="6">
    <location>
        <begin position="11"/>
        <end position="131"/>
    </location>
</feature>
<keyword evidence="5" id="KW-0326">Glycosidase</keyword>
<dbReference type="Pfam" id="PF01408">
    <property type="entry name" value="GFO_IDH_MocA"/>
    <property type="match status" value="1"/>
</dbReference>
<comment type="cofactor">
    <cofactor evidence="1">
        <name>NAD(+)</name>
        <dbReference type="ChEBI" id="CHEBI:57540"/>
    </cofactor>
</comment>
<organism evidence="8 9">
    <name type="scientific">Paenibacillus solisilvae</name>
    <dbReference type="NCBI Taxonomy" id="2486751"/>
    <lineage>
        <taxon>Bacteria</taxon>
        <taxon>Bacillati</taxon>
        <taxon>Bacillota</taxon>
        <taxon>Bacilli</taxon>
        <taxon>Bacillales</taxon>
        <taxon>Paenibacillaceae</taxon>
        <taxon>Paenibacillus</taxon>
    </lineage>
</organism>
<evidence type="ECO:0000256" key="5">
    <source>
        <dbReference type="ARBA" id="ARBA00023295"/>
    </source>
</evidence>
<comment type="similarity">
    <text evidence="2">Belongs to the Gfo/Idh/MocA family. Glycosyl hydrolase 109 subfamily.</text>
</comment>
<gene>
    <name evidence="8" type="ORF">ACFPYJ_11355</name>
</gene>
<dbReference type="InterPro" id="IPR049303">
    <property type="entry name" value="Glyco_hydro_109_C"/>
</dbReference>
<protein>
    <submittedName>
        <fullName evidence="8">Gfo/Idh/MocA family protein</fullName>
    </submittedName>
</protein>
<keyword evidence="9" id="KW-1185">Reference proteome</keyword>
<evidence type="ECO:0000256" key="4">
    <source>
        <dbReference type="ARBA" id="ARBA00023027"/>
    </source>
</evidence>
<dbReference type="RefSeq" id="WP_379188239.1">
    <property type="nucleotide sequence ID" value="NZ_JBHSOW010000040.1"/>
</dbReference>
<comment type="caution">
    <text evidence="8">The sequence shown here is derived from an EMBL/GenBank/DDBJ whole genome shotgun (WGS) entry which is preliminary data.</text>
</comment>
<dbReference type="InterPro" id="IPR036291">
    <property type="entry name" value="NAD(P)-bd_dom_sf"/>
</dbReference>
<dbReference type="Proteomes" id="UP001596047">
    <property type="component" value="Unassembled WGS sequence"/>
</dbReference>
<evidence type="ECO:0000259" key="6">
    <source>
        <dbReference type="Pfam" id="PF01408"/>
    </source>
</evidence>
<dbReference type="PANTHER" id="PTHR43818">
    <property type="entry name" value="BCDNA.GH03377"/>
    <property type="match status" value="1"/>
</dbReference>
<dbReference type="Gene3D" id="3.40.50.720">
    <property type="entry name" value="NAD(P)-binding Rossmann-like Domain"/>
    <property type="match status" value="1"/>
</dbReference>
<dbReference type="SUPFAM" id="SSF51735">
    <property type="entry name" value="NAD(P)-binding Rossmann-fold domains"/>
    <property type="match status" value="1"/>
</dbReference>
<keyword evidence="4" id="KW-0520">NAD</keyword>
<evidence type="ECO:0000259" key="7">
    <source>
        <dbReference type="Pfam" id="PF21252"/>
    </source>
</evidence>
<dbReference type="Pfam" id="PF21252">
    <property type="entry name" value="Glyco_hydro_109_C"/>
    <property type="match status" value="1"/>
</dbReference>
<dbReference type="EMBL" id="JBHSOW010000040">
    <property type="protein sequence ID" value="MFC5649707.1"/>
    <property type="molecule type" value="Genomic_DNA"/>
</dbReference>
<feature type="domain" description="Glycosyl hydrolase 109 C-terminal" evidence="7">
    <location>
        <begin position="143"/>
        <end position="309"/>
    </location>
</feature>
<evidence type="ECO:0000313" key="9">
    <source>
        <dbReference type="Proteomes" id="UP001596047"/>
    </source>
</evidence>
<proteinExistence type="inferred from homology"/>
<dbReference type="Gene3D" id="3.30.360.10">
    <property type="entry name" value="Dihydrodipicolinate Reductase, domain 2"/>
    <property type="match status" value="1"/>
</dbReference>
<evidence type="ECO:0000256" key="2">
    <source>
        <dbReference type="ARBA" id="ARBA00009329"/>
    </source>
</evidence>
<evidence type="ECO:0000256" key="3">
    <source>
        <dbReference type="ARBA" id="ARBA00022801"/>
    </source>
</evidence>
<dbReference type="PANTHER" id="PTHR43818:SF1">
    <property type="entry name" value="GLYCOSYL HYDROLASE FAMILY 109 PROTEIN"/>
    <property type="match status" value="1"/>
</dbReference>
<keyword evidence="3" id="KW-0378">Hydrolase</keyword>